<dbReference type="RefSeq" id="WP_350413086.1">
    <property type="nucleotide sequence ID" value="NZ_JBEOKT010000012.1"/>
</dbReference>
<proteinExistence type="predicted"/>
<feature type="region of interest" description="Disordered" evidence="1">
    <location>
        <begin position="25"/>
        <end position="58"/>
    </location>
</feature>
<dbReference type="EMBL" id="JBEOKT010000012">
    <property type="protein sequence ID" value="MER2998632.1"/>
    <property type="molecule type" value="Genomic_DNA"/>
</dbReference>
<keyword evidence="3" id="KW-1185">Reference proteome</keyword>
<organism evidence="2 3">
    <name type="scientific">Pontibacter populi</name>
    <dbReference type="NCBI Taxonomy" id="890055"/>
    <lineage>
        <taxon>Bacteria</taxon>
        <taxon>Pseudomonadati</taxon>
        <taxon>Bacteroidota</taxon>
        <taxon>Cytophagia</taxon>
        <taxon>Cytophagales</taxon>
        <taxon>Hymenobacteraceae</taxon>
        <taxon>Pontibacter</taxon>
    </lineage>
</organism>
<accession>A0ABV1RW50</accession>
<evidence type="ECO:0000313" key="2">
    <source>
        <dbReference type="EMBL" id="MER2998632.1"/>
    </source>
</evidence>
<gene>
    <name evidence="2" type="ORF">ABS362_13845</name>
</gene>
<dbReference type="PROSITE" id="PS51257">
    <property type="entry name" value="PROKAR_LIPOPROTEIN"/>
    <property type="match status" value="1"/>
</dbReference>
<feature type="compositionally biased region" description="Basic and acidic residues" evidence="1">
    <location>
        <begin position="79"/>
        <end position="88"/>
    </location>
</feature>
<sequence>MNNNPFKAIALAVLFGGGVFLTSCDTGQEPGEVNTEDSDHVDEGSLNEGYTSDEYPADQDTANLEEKYYDDAEGAVHAGDGKRDGADREDVDQEE</sequence>
<protein>
    <submittedName>
        <fullName evidence="2">Uncharacterized protein</fullName>
    </submittedName>
</protein>
<dbReference type="Proteomes" id="UP001476807">
    <property type="component" value="Unassembled WGS sequence"/>
</dbReference>
<feature type="region of interest" description="Disordered" evidence="1">
    <location>
        <begin position="73"/>
        <end position="95"/>
    </location>
</feature>
<reference evidence="2 3" key="1">
    <citation type="submission" date="2024-06" db="EMBL/GenBank/DDBJ databases">
        <title>Pontibacter populi HYL7-15.</title>
        <authorList>
            <person name="Kim M.K."/>
        </authorList>
    </citation>
    <scope>NUCLEOTIDE SEQUENCE [LARGE SCALE GENOMIC DNA]</scope>
    <source>
        <strain evidence="2 3">HYL7-15</strain>
    </source>
</reference>
<evidence type="ECO:0000256" key="1">
    <source>
        <dbReference type="SAM" id="MobiDB-lite"/>
    </source>
</evidence>
<evidence type="ECO:0000313" key="3">
    <source>
        <dbReference type="Proteomes" id="UP001476807"/>
    </source>
</evidence>
<name>A0ABV1RW50_9BACT</name>
<comment type="caution">
    <text evidence="2">The sequence shown here is derived from an EMBL/GenBank/DDBJ whole genome shotgun (WGS) entry which is preliminary data.</text>
</comment>